<comment type="caution">
    <text evidence="1">The sequence shown here is derived from an EMBL/GenBank/DDBJ whole genome shotgun (WGS) entry which is preliminary data.</text>
</comment>
<protein>
    <submittedName>
        <fullName evidence="1">Uncharacterized protein</fullName>
    </submittedName>
</protein>
<gene>
    <name evidence="1" type="ORF">FRX31_028872</name>
</gene>
<name>A0A7J6V8Z8_THATH</name>
<keyword evidence="2" id="KW-1185">Reference proteome</keyword>
<reference evidence="1 2" key="1">
    <citation type="submission" date="2020-06" db="EMBL/GenBank/DDBJ databases">
        <title>Transcriptomic and genomic resources for Thalictrum thalictroides and T. hernandezii: Facilitating candidate gene discovery in an emerging model plant lineage.</title>
        <authorList>
            <person name="Arias T."/>
            <person name="Riano-Pachon D.M."/>
            <person name="Di Stilio V.S."/>
        </authorList>
    </citation>
    <scope>NUCLEOTIDE SEQUENCE [LARGE SCALE GENOMIC DNA]</scope>
    <source>
        <strain evidence="2">cv. WT478/WT964</strain>
        <tissue evidence="1">Leaves</tissue>
    </source>
</reference>
<accession>A0A7J6V8Z8</accession>
<evidence type="ECO:0000313" key="1">
    <source>
        <dbReference type="EMBL" id="KAF5181536.1"/>
    </source>
</evidence>
<dbReference type="EMBL" id="JABWDY010036016">
    <property type="protein sequence ID" value="KAF5181536.1"/>
    <property type="molecule type" value="Genomic_DNA"/>
</dbReference>
<proteinExistence type="predicted"/>
<evidence type="ECO:0000313" key="2">
    <source>
        <dbReference type="Proteomes" id="UP000554482"/>
    </source>
</evidence>
<organism evidence="1 2">
    <name type="scientific">Thalictrum thalictroides</name>
    <name type="common">Rue-anemone</name>
    <name type="synonym">Anemone thalictroides</name>
    <dbReference type="NCBI Taxonomy" id="46969"/>
    <lineage>
        <taxon>Eukaryota</taxon>
        <taxon>Viridiplantae</taxon>
        <taxon>Streptophyta</taxon>
        <taxon>Embryophyta</taxon>
        <taxon>Tracheophyta</taxon>
        <taxon>Spermatophyta</taxon>
        <taxon>Magnoliopsida</taxon>
        <taxon>Ranunculales</taxon>
        <taxon>Ranunculaceae</taxon>
        <taxon>Thalictroideae</taxon>
        <taxon>Thalictrum</taxon>
    </lineage>
</organism>
<dbReference type="Proteomes" id="UP000554482">
    <property type="component" value="Unassembled WGS sequence"/>
</dbReference>
<sequence length="65" mass="7521">MSLSRGCVSTRRKRERACLAGVWQCIASLYPNGIPAASLFRGYCFHLRCEDYYLFQGALRPYNWP</sequence>
<dbReference type="AlphaFoldDB" id="A0A7J6V8Z8"/>